<keyword evidence="2" id="KW-0472">Membrane</keyword>
<dbReference type="Proteomes" id="UP001205311">
    <property type="component" value="Unassembled WGS sequence"/>
</dbReference>
<keyword evidence="4" id="KW-1185">Reference proteome</keyword>
<feature type="transmembrane region" description="Helical" evidence="2">
    <location>
        <begin position="98"/>
        <end position="117"/>
    </location>
</feature>
<feature type="transmembrane region" description="Helical" evidence="2">
    <location>
        <begin position="68"/>
        <end position="86"/>
    </location>
</feature>
<accession>A0ABT1HW12</accession>
<feature type="region of interest" description="Disordered" evidence="1">
    <location>
        <begin position="1"/>
        <end position="24"/>
    </location>
</feature>
<evidence type="ECO:0000256" key="2">
    <source>
        <dbReference type="SAM" id="Phobius"/>
    </source>
</evidence>
<keyword evidence="2" id="KW-1133">Transmembrane helix</keyword>
<proteinExistence type="predicted"/>
<name>A0ABT1HW12_STRSD</name>
<protein>
    <submittedName>
        <fullName evidence="3">Uncharacterized protein</fullName>
    </submittedName>
</protein>
<dbReference type="EMBL" id="JAMTCP010000018">
    <property type="protein sequence ID" value="MCP2259595.1"/>
    <property type="molecule type" value="Genomic_DNA"/>
</dbReference>
<keyword evidence="2" id="KW-0812">Transmembrane</keyword>
<feature type="transmembrane region" description="Helical" evidence="2">
    <location>
        <begin position="34"/>
        <end position="56"/>
    </location>
</feature>
<gene>
    <name evidence="3" type="ORF">LX15_003300</name>
</gene>
<evidence type="ECO:0000313" key="4">
    <source>
        <dbReference type="Proteomes" id="UP001205311"/>
    </source>
</evidence>
<evidence type="ECO:0000256" key="1">
    <source>
        <dbReference type="SAM" id="MobiDB-lite"/>
    </source>
</evidence>
<organism evidence="3 4">
    <name type="scientific">Streptoalloteichus tenebrarius (strain ATCC 17920 / DSM 40477 / JCM 4838 / CBS 697.72 / NBRC 16177 / NCIMB 11028 / NRRL B-12390 / A12253. 1 / ISP 5477)</name>
    <name type="common">Streptomyces tenebrarius</name>
    <dbReference type="NCBI Taxonomy" id="1933"/>
    <lineage>
        <taxon>Bacteria</taxon>
        <taxon>Bacillati</taxon>
        <taxon>Actinomycetota</taxon>
        <taxon>Actinomycetes</taxon>
        <taxon>Pseudonocardiales</taxon>
        <taxon>Pseudonocardiaceae</taxon>
        <taxon>Streptoalloteichus</taxon>
    </lineage>
</organism>
<reference evidence="3 4" key="1">
    <citation type="submission" date="2022-06" db="EMBL/GenBank/DDBJ databases">
        <title>Genomic Encyclopedia of Archaeal and Bacterial Type Strains, Phase II (KMG-II): from individual species to whole genera.</title>
        <authorList>
            <person name="Goeker M."/>
        </authorList>
    </citation>
    <scope>NUCLEOTIDE SEQUENCE [LARGE SCALE GENOMIC DNA]</scope>
    <source>
        <strain evidence="3 4">DSM 40477</strain>
    </source>
</reference>
<sequence>MPGSTPTPRPTVNTSPDLSSPTTRPGVLARVGRLLRGLVGSLAVGLVLLALVLVGAQAMALGDGEAGPGWLVVTGHVLGAAAAVALQRQVDRGRGARAWAAGLGVLVVVALVLWYGWYR</sequence>
<comment type="caution">
    <text evidence="3">The sequence shown here is derived from an EMBL/GenBank/DDBJ whole genome shotgun (WGS) entry which is preliminary data.</text>
</comment>
<evidence type="ECO:0000313" key="3">
    <source>
        <dbReference type="EMBL" id="MCP2259595.1"/>
    </source>
</evidence>
<feature type="compositionally biased region" description="Polar residues" evidence="1">
    <location>
        <begin position="10"/>
        <end position="23"/>
    </location>
</feature>